<feature type="non-terminal residue" evidence="1">
    <location>
        <position position="1"/>
    </location>
</feature>
<evidence type="ECO:0000313" key="2">
    <source>
        <dbReference type="Proteomes" id="UP001519460"/>
    </source>
</evidence>
<evidence type="ECO:0000313" key="1">
    <source>
        <dbReference type="EMBL" id="KAK7474188.1"/>
    </source>
</evidence>
<name>A0ABD0JGW9_9CAEN</name>
<dbReference type="EMBL" id="JACVVK020000444">
    <property type="protein sequence ID" value="KAK7474188.1"/>
    <property type="molecule type" value="Genomic_DNA"/>
</dbReference>
<proteinExistence type="predicted"/>
<reference evidence="1 2" key="1">
    <citation type="journal article" date="2023" name="Sci. Data">
        <title>Genome assembly of the Korean intertidal mud-creeper Batillaria attramentaria.</title>
        <authorList>
            <person name="Patra A.K."/>
            <person name="Ho P.T."/>
            <person name="Jun S."/>
            <person name="Lee S.J."/>
            <person name="Kim Y."/>
            <person name="Won Y.J."/>
        </authorList>
    </citation>
    <scope>NUCLEOTIDE SEQUENCE [LARGE SCALE GENOMIC DNA]</scope>
    <source>
        <strain evidence="1">Wonlab-2016</strain>
    </source>
</reference>
<gene>
    <name evidence="1" type="ORF">BaRGS_00034537</name>
</gene>
<sequence>TVSETNASRLSERSPGKVRRILAAGDTISVFRSVFLCQDSVSVANDLGTLPCLFVDGNTFATNVRAHRSPVVFPFTQICAIVWCACSGSRHGLPEQCDDSFDHQSVQGDIIDTSEAGTPFGPFSLKNLEGTVAMVINLLEAKVAAVDQGFENKDVSVEILFPVSGGTKQSPERNVPPMNTFCCRPTFTCPGSFSLCLPSTVRLIYR</sequence>
<keyword evidence="2" id="KW-1185">Reference proteome</keyword>
<dbReference type="Proteomes" id="UP001519460">
    <property type="component" value="Unassembled WGS sequence"/>
</dbReference>
<dbReference type="AlphaFoldDB" id="A0ABD0JGW9"/>
<comment type="caution">
    <text evidence="1">The sequence shown here is derived from an EMBL/GenBank/DDBJ whole genome shotgun (WGS) entry which is preliminary data.</text>
</comment>
<accession>A0ABD0JGW9</accession>
<protein>
    <submittedName>
        <fullName evidence="1">Uncharacterized protein</fullName>
    </submittedName>
</protein>
<organism evidence="1 2">
    <name type="scientific">Batillaria attramentaria</name>
    <dbReference type="NCBI Taxonomy" id="370345"/>
    <lineage>
        <taxon>Eukaryota</taxon>
        <taxon>Metazoa</taxon>
        <taxon>Spiralia</taxon>
        <taxon>Lophotrochozoa</taxon>
        <taxon>Mollusca</taxon>
        <taxon>Gastropoda</taxon>
        <taxon>Caenogastropoda</taxon>
        <taxon>Sorbeoconcha</taxon>
        <taxon>Cerithioidea</taxon>
        <taxon>Batillariidae</taxon>
        <taxon>Batillaria</taxon>
    </lineage>
</organism>